<comment type="caution">
    <text evidence="2">The sequence shown here is derived from an EMBL/GenBank/DDBJ whole genome shotgun (WGS) entry which is preliminary data.</text>
</comment>
<dbReference type="RefSeq" id="WP_311582198.1">
    <property type="nucleotide sequence ID" value="NZ_JAVRIF010000006.1"/>
</dbReference>
<evidence type="ECO:0000313" key="2">
    <source>
        <dbReference type="EMBL" id="MDT0604330.1"/>
    </source>
</evidence>
<dbReference type="InterPro" id="IPR051043">
    <property type="entry name" value="Sulfatase_Mod_Factor_Kinase"/>
</dbReference>
<evidence type="ECO:0000259" key="1">
    <source>
        <dbReference type="PROSITE" id="PS50011"/>
    </source>
</evidence>
<gene>
    <name evidence="2" type="ORF">RM573_12050</name>
</gene>
<dbReference type="Pfam" id="PF03781">
    <property type="entry name" value="FGE-sulfatase"/>
    <property type="match status" value="1"/>
</dbReference>
<protein>
    <submittedName>
        <fullName evidence="2">SUMF1/EgtB/PvdO family nonheme iron enzyme</fullName>
    </submittedName>
</protein>
<dbReference type="Gene3D" id="3.90.1580.10">
    <property type="entry name" value="paralog of FGE (formylglycine-generating enzyme)"/>
    <property type="match status" value="1"/>
</dbReference>
<keyword evidence="3" id="KW-1185">Reference proteome</keyword>
<dbReference type="InterPro" id="IPR005532">
    <property type="entry name" value="SUMF_dom"/>
</dbReference>
<dbReference type="Proteomes" id="UP001266357">
    <property type="component" value="Unassembled WGS sequence"/>
</dbReference>
<dbReference type="SMART" id="SM00220">
    <property type="entry name" value="S_TKc"/>
    <property type="match status" value="1"/>
</dbReference>
<dbReference type="PROSITE" id="PS50011">
    <property type="entry name" value="PROTEIN_KINASE_DOM"/>
    <property type="match status" value="1"/>
</dbReference>
<name>A0ABU3A2B8_9GAMM</name>
<dbReference type="InterPro" id="IPR011009">
    <property type="entry name" value="Kinase-like_dom_sf"/>
</dbReference>
<feature type="domain" description="Protein kinase" evidence="1">
    <location>
        <begin position="1"/>
        <end position="309"/>
    </location>
</feature>
<sequence length="1304" mass="148228">MVGSSFKGNDKDIKLITDDYYFILERALSKSDDGSEVWLAIDEGLLQARLKNSQKNKEDLLQHHRFVMKFTRNRPHLLTYHDNEFQILETIQHRYPLSKSLPSVHCAVPADTCFIPGVDERTGKKLQETIPNKAFIVLPYITGDSFTHLSKAWAQSDRFDKTHALLPAIAQAFDELTLTDIVHRDISPNNLMQDLRGGVHIIDFGFASDLKAETPSRLGEGTVKYRAPEIIEESEADTRTDQFSLACVFYFLLTGRSPSHGPSAELIEEFNENLPSTLSQVLTKAISDDKNARHNDFTIFFSALKQAFIQDIQARDELRPLQQNIDGWFEYQTGIQQTIKDYQQLQQSLLAPNTQLQVLKTAGLIGQDKLNTLLSYDSIEANITKHIKTLQGQDSTAESHIRGLRHTLNQLKQGESTSIPSLTTPPKVKQSDYLKLKSQVDDEVEAFNDLLAGIGEQMIGQIEQHSQWPDEELSVEITQSEDIINLLSKGVEILTEKFSEAKNVNEKQNKILTELHQFVTRLKQQVTDAQKQLSPETGLITNKAHLIASITERLESEQRIKALITEYQQFIEQCKTFNQTAKQTTEQLRLLNNNQKSTQPYWQKQWKDASESKLLSTTLMLVLLIAIITGVTYWSPFSNNGPEVKASLTRNIEGSVWFRQKEAFEPGDYRLVLTDASCDFKKNQQQQAQGNLHFRCTAETAKEQAYQLYSPANEILKDDELYITPRYYDFNVKVFPESSKVTYQVEKRVVTISKDQPLAEGRYELTIKAEGYHTKTQTINWPNSALTIQLEAIDNEPPRIELTNLLTNSRSTPQDKTYPVGNTSFTMKYIHAGTFMMGCVSGKGCKDNELPVHKVKLKAFYMMENEVTWNLYQQCINANMCADNGKIKFRGDRGWGKGERPVINISWEDITESFIPWLNKQTGQKFRLPSEAEWEYAARAGTDSKYSWGNSIECSKARYDGGKDSNCDDKNQNGEFKGTLPVKSYSPNSFGLYDMHGNVWEWTQDCWNDSYRNTPVGDGSSWITGDCNRRVYRGGAWNYQAEHLRSASRGGMKGAHFSFGFRLVQSEFSRSSFMDVVKLPSPIAHPECYSGKACDFNDKSIKMIEVSKTEITIDDWQLCVDGGVCSPKVSSTQMNQMFQHEHFRSSAEKLSSLFKNRTDFATPVNVAFSEAEIYINWLSKNTGYSYRLLTTGEFAKLTKFDTRVCQKHHDRTVKAKCLIEQWSQDSSVSFDSVIDHLSLTPEYSKFCGKPYLSGVGANFLMSDFDAAIECGFESEYKGITVMDRLYLSPIMGGLLNFRVARDID</sequence>
<dbReference type="SUPFAM" id="SSF56436">
    <property type="entry name" value="C-type lectin-like"/>
    <property type="match status" value="1"/>
</dbReference>
<dbReference type="InterPro" id="IPR000719">
    <property type="entry name" value="Prot_kinase_dom"/>
</dbReference>
<dbReference type="InterPro" id="IPR042095">
    <property type="entry name" value="SUMF_sf"/>
</dbReference>
<proteinExistence type="predicted"/>
<dbReference type="Pfam" id="PF00069">
    <property type="entry name" value="Pkinase"/>
    <property type="match status" value="1"/>
</dbReference>
<reference evidence="2 3" key="1">
    <citation type="submission" date="2023-09" db="EMBL/GenBank/DDBJ databases">
        <authorList>
            <person name="Rey-Velasco X."/>
        </authorList>
    </citation>
    <scope>NUCLEOTIDE SEQUENCE [LARGE SCALE GENOMIC DNA]</scope>
    <source>
        <strain evidence="2 3">W431</strain>
    </source>
</reference>
<organism evidence="2 3">
    <name type="scientific">Thalassotalea castellviae</name>
    <dbReference type="NCBI Taxonomy" id="3075612"/>
    <lineage>
        <taxon>Bacteria</taxon>
        <taxon>Pseudomonadati</taxon>
        <taxon>Pseudomonadota</taxon>
        <taxon>Gammaproteobacteria</taxon>
        <taxon>Alteromonadales</taxon>
        <taxon>Colwelliaceae</taxon>
        <taxon>Thalassotalea</taxon>
    </lineage>
</organism>
<dbReference type="SUPFAM" id="SSF56112">
    <property type="entry name" value="Protein kinase-like (PK-like)"/>
    <property type="match status" value="1"/>
</dbReference>
<dbReference type="InterPro" id="IPR016187">
    <property type="entry name" value="CTDL_fold"/>
</dbReference>
<dbReference type="Gene3D" id="1.10.510.10">
    <property type="entry name" value="Transferase(Phosphotransferase) domain 1"/>
    <property type="match status" value="1"/>
</dbReference>
<dbReference type="PANTHER" id="PTHR23150:SF35">
    <property type="entry name" value="BLL6746 PROTEIN"/>
    <property type="match status" value="1"/>
</dbReference>
<evidence type="ECO:0000313" key="3">
    <source>
        <dbReference type="Proteomes" id="UP001266357"/>
    </source>
</evidence>
<dbReference type="EMBL" id="JAVRIF010000006">
    <property type="protein sequence ID" value="MDT0604330.1"/>
    <property type="molecule type" value="Genomic_DNA"/>
</dbReference>
<dbReference type="PANTHER" id="PTHR23150">
    <property type="entry name" value="SULFATASE MODIFYING FACTOR 1, 2"/>
    <property type="match status" value="1"/>
</dbReference>
<accession>A0ABU3A2B8</accession>